<accession>A0A914VW06</accession>
<dbReference type="AlphaFoldDB" id="A0A914VW06"/>
<evidence type="ECO:0000313" key="2">
    <source>
        <dbReference type="WBParaSite" id="PSAMB.scaffold2619size22185.g18521.t1"/>
    </source>
</evidence>
<dbReference type="WBParaSite" id="PSAMB.scaffold2619size22185.g18521.t1">
    <property type="protein sequence ID" value="PSAMB.scaffold2619size22185.g18521.t1"/>
    <property type="gene ID" value="PSAMB.scaffold2619size22185.g18521"/>
</dbReference>
<dbReference type="Proteomes" id="UP000887566">
    <property type="component" value="Unplaced"/>
</dbReference>
<organism evidence="1 2">
    <name type="scientific">Plectus sambesii</name>
    <dbReference type="NCBI Taxonomy" id="2011161"/>
    <lineage>
        <taxon>Eukaryota</taxon>
        <taxon>Metazoa</taxon>
        <taxon>Ecdysozoa</taxon>
        <taxon>Nematoda</taxon>
        <taxon>Chromadorea</taxon>
        <taxon>Plectida</taxon>
        <taxon>Plectina</taxon>
        <taxon>Plectoidea</taxon>
        <taxon>Plectidae</taxon>
        <taxon>Plectus</taxon>
    </lineage>
</organism>
<sequence>MATSHVRLKTCTQRTSLVVKKYWIIKKEEHNGLISFKSYTPRQLTVELFAKRLLATLYCIQKDVSNLGPSSRRHPCKGLHSVTLLRVICVKGLFYRVAQKVHIVDSSPTL</sequence>
<proteinExistence type="predicted"/>
<reference evidence="2" key="1">
    <citation type="submission" date="2022-11" db="UniProtKB">
        <authorList>
            <consortium name="WormBaseParasite"/>
        </authorList>
    </citation>
    <scope>IDENTIFICATION</scope>
</reference>
<evidence type="ECO:0000313" key="1">
    <source>
        <dbReference type="Proteomes" id="UP000887566"/>
    </source>
</evidence>
<protein>
    <submittedName>
        <fullName evidence="2">Uncharacterized protein</fullName>
    </submittedName>
</protein>
<name>A0A914VW06_9BILA</name>
<keyword evidence="1" id="KW-1185">Reference proteome</keyword>